<evidence type="ECO:0000313" key="2">
    <source>
        <dbReference type="Proteomes" id="UP000789920"/>
    </source>
</evidence>
<sequence>KAQLQEIMIQKQSKNQHRVKVSKTSSTSGDEFNNIEDTRSISNDELNDIESSDTEINILRIEEANNIITRLLQAVSEVTNHRPLVYVRNSVRAKRRQRQLQREAAVRTPKLESFWPSIANACTSMNDSDDTSMNDEPTSSDSDDFEVKIVSDHNLMSPENLNNTIKQLENEFKSNEYSEIEKARLYTMLSYLRLVEHSRKRVEASTIVAKAARKGVYHACCIHAWATNYIQNGAILISKQGKYPKTWSFLWDEDILIQIKSFLRSNKWCVNANELANHVNEKIFPNLCFDLSPMICIRTARNWLEVFGFEYSEVRKGMYIDRHKHTDVVAYCERFLERMAKYETHMIGFSSENIEEETQLAFQDIVILVTHNEYIFSAYDGRRWLWMPKGEQPLRKKGQGQSVHVSEFLTDVGGCLVLREEDKIAFSNLLSEACVITYLAQFPDAKALFAFDNATGHCAYSENALVAKNMNLFPSGK</sequence>
<organism evidence="1 2">
    <name type="scientific">Racocetra persica</name>
    <dbReference type="NCBI Taxonomy" id="160502"/>
    <lineage>
        <taxon>Eukaryota</taxon>
        <taxon>Fungi</taxon>
        <taxon>Fungi incertae sedis</taxon>
        <taxon>Mucoromycota</taxon>
        <taxon>Glomeromycotina</taxon>
        <taxon>Glomeromycetes</taxon>
        <taxon>Diversisporales</taxon>
        <taxon>Gigasporaceae</taxon>
        <taxon>Racocetra</taxon>
    </lineage>
</organism>
<accession>A0ACA9LB54</accession>
<feature type="non-terminal residue" evidence="1">
    <location>
        <position position="1"/>
    </location>
</feature>
<comment type="caution">
    <text evidence="1">The sequence shown here is derived from an EMBL/GenBank/DDBJ whole genome shotgun (WGS) entry which is preliminary data.</text>
</comment>
<dbReference type="EMBL" id="CAJVQC010002960">
    <property type="protein sequence ID" value="CAG8519646.1"/>
    <property type="molecule type" value="Genomic_DNA"/>
</dbReference>
<reference evidence="1" key="1">
    <citation type="submission" date="2021-06" db="EMBL/GenBank/DDBJ databases">
        <authorList>
            <person name="Kallberg Y."/>
            <person name="Tangrot J."/>
            <person name="Rosling A."/>
        </authorList>
    </citation>
    <scope>NUCLEOTIDE SEQUENCE</scope>
    <source>
        <strain evidence="1">MA461A</strain>
    </source>
</reference>
<protein>
    <submittedName>
        <fullName evidence="1">23557_t:CDS:1</fullName>
    </submittedName>
</protein>
<evidence type="ECO:0000313" key="1">
    <source>
        <dbReference type="EMBL" id="CAG8519646.1"/>
    </source>
</evidence>
<name>A0ACA9LB54_9GLOM</name>
<gene>
    <name evidence="1" type="ORF">RPERSI_LOCUS2639</name>
</gene>
<keyword evidence="2" id="KW-1185">Reference proteome</keyword>
<dbReference type="Proteomes" id="UP000789920">
    <property type="component" value="Unassembled WGS sequence"/>
</dbReference>
<proteinExistence type="predicted"/>